<protein>
    <submittedName>
        <fullName evidence="1">Nedd8-like protein</fullName>
    </submittedName>
</protein>
<reference evidence="1" key="1">
    <citation type="submission" date="2024-09" db="EMBL/GenBank/DDBJ databases">
        <title>Draft Genome Sequences of Neofusicoccum parvum.</title>
        <authorList>
            <person name="Ashida A."/>
            <person name="Camagna M."/>
            <person name="Tanaka A."/>
            <person name="Takemoto D."/>
        </authorList>
    </citation>
    <scope>NUCLEOTIDE SEQUENCE</scope>
    <source>
        <strain evidence="1">PPO83</strain>
    </source>
</reference>
<accession>A0ACB5SQ14</accession>
<evidence type="ECO:0000313" key="2">
    <source>
        <dbReference type="Proteomes" id="UP001165186"/>
    </source>
</evidence>
<comment type="caution">
    <text evidence="1">The sequence shown here is derived from an EMBL/GenBank/DDBJ whole genome shotgun (WGS) entry which is preliminary data.</text>
</comment>
<name>A0ACB5SQ14_9PEZI</name>
<proteinExistence type="predicted"/>
<keyword evidence="2" id="KW-1185">Reference proteome</keyword>
<organism evidence="1 2">
    <name type="scientific">Neofusicoccum parvum</name>
    <dbReference type="NCBI Taxonomy" id="310453"/>
    <lineage>
        <taxon>Eukaryota</taxon>
        <taxon>Fungi</taxon>
        <taxon>Dikarya</taxon>
        <taxon>Ascomycota</taxon>
        <taxon>Pezizomycotina</taxon>
        <taxon>Dothideomycetes</taxon>
        <taxon>Dothideomycetes incertae sedis</taxon>
        <taxon>Botryosphaeriales</taxon>
        <taxon>Botryosphaeriaceae</taxon>
        <taxon>Neofusicoccum</taxon>
    </lineage>
</organism>
<dbReference type="EMBL" id="BSXG01000175">
    <property type="protein sequence ID" value="GME51454.1"/>
    <property type="molecule type" value="Genomic_DNA"/>
</dbReference>
<evidence type="ECO:0000313" key="1">
    <source>
        <dbReference type="EMBL" id="GME51454.1"/>
    </source>
</evidence>
<gene>
    <name evidence="1" type="primary">g1149</name>
    <name evidence="1" type="ORF">NpPPO83_00001149</name>
</gene>
<dbReference type="Proteomes" id="UP001165186">
    <property type="component" value="Unassembled WGS sequence"/>
</dbReference>
<sequence>MASVAAQLQAMEGGHHDLFTFDTRGTVNTLPFSCYKNETDGLLAALAQPLMFGNSSDVARGRIWADTKNKADTCKANGEDIGGLLGTAFVARDMMQIVDVLSKDGLLKYWGISYGATLGATVAAMFPDRMDKVILDSVYNPHEYFNGQSFEMWQSTDMTFSHFVSQCIEAGERCALADLNATAADLEETLYSLLETIKYNPIPFDGAVIDYSLVKNMILQALYGPRAYPKLATRLHGLLTQNETEYADIFAAPAIAPTLDSWPGIECADKTPRASRKEDTFPWLDKMEQISKLGGDIKTNSVMLCSQWPFESKERYLGDFNVKTRNPVLTMGNKWDPVTPFLSAQNISAGFEGSVALEIRGAGVSNLSPPQMAGC</sequence>